<feature type="region of interest" description="Disordered" evidence="4">
    <location>
        <begin position="1574"/>
        <end position="1624"/>
    </location>
</feature>
<dbReference type="InterPro" id="IPR003890">
    <property type="entry name" value="MIF4G-like_typ-3"/>
</dbReference>
<feature type="region of interest" description="Disordered" evidence="4">
    <location>
        <begin position="1203"/>
        <end position="1227"/>
    </location>
</feature>
<feature type="transmembrane region" description="Helical" evidence="5">
    <location>
        <begin position="163"/>
        <end position="183"/>
    </location>
</feature>
<feature type="compositionally biased region" description="Polar residues" evidence="4">
    <location>
        <begin position="1603"/>
        <end position="1613"/>
    </location>
</feature>
<dbReference type="InterPro" id="IPR016024">
    <property type="entry name" value="ARM-type_fold"/>
</dbReference>
<keyword evidence="5" id="KW-0472">Membrane</keyword>
<name>A0A835DQC0_TETSI</name>
<keyword evidence="3" id="KW-0648">Protein biosynthesis</keyword>
<dbReference type="Pfam" id="PF02854">
    <property type="entry name" value="MIF4G"/>
    <property type="match status" value="1"/>
</dbReference>
<comment type="similarity">
    <text evidence="1">Belongs to the eukaryotic initiation factor 4G family.</text>
</comment>
<reference evidence="7 8" key="1">
    <citation type="submission" date="2020-04" db="EMBL/GenBank/DDBJ databases">
        <title>Plant Genome Project.</title>
        <authorList>
            <person name="Zhang R.-G."/>
        </authorList>
    </citation>
    <scope>NUCLEOTIDE SEQUENCE [LARGE SCALE GENOMIC DNA]</scope>
    <source>
        <strain evidence="7">YNK0</strain>
        <tissue evidence="7">Leaf</tissue>
    </source>
</reference>
<protein>
    <recommendedName>
        <fullName evidence="6">MIF4G domain-containing protein</fullName>
    </recommendedName>
</protein>
<dbReference type="PANTHER" id="PTHR23253:SF9">
    <property type="entry name" value="EUKARYOTIC TRANSLATION INITIATION FACTOR 4 GAMMA 2"/>
    <property type="match status" value="1"/>
</dbReference>
<accession>A0A835DQC0</accession>
<feature type="compositionally biased region" description="Polar residues" evidence="4">
    <location>
        <begin position="731"/>
        <end position="758"/>
    </location>
</feature>
<dbReference type="FunFam" id="1.25.40.180:FF:000024">
    <property type="entry name" value="Eukaryotic translation initiation factor 4G"/>
    <property type="match status" value="1"/>
</dbReference>
<feature type="compositionally biased region" description="Basic and acidic residues" evidence="4">
    <location>
        <begin position="850"/>
        <end position="865"/>
    </location>
</feature>
<dbReference type="OMA" id="RSHPIAP"/>
<dbReference type="Proteomes" id="UP000655225">
    <property type="component" value="Unassembled WGS sequence"/>
</dbReference>
<feature type="compositionally biased region" description="Low complexity" evidence="4">
    <location>
        <begin position="20"/>
        <end position="34"/>
    </location>
</feature>
<dbReference type="SMART" id="SM00543">
    <property type="entry name" value="MIF4G"/>
    <property type="match status" value="1"/>
</dbReference>
<dbReference type="PANTHER" id="PTHR23253">
    <property type="entry name" value="EUKARYOTIC TRANSLATION INITIATION FACTOR 4 GAMMA"/>
    <property type="match status" value="1"/>
</dbReference>
<dbReference type="Gene3D" id="1.25.40.180">
    <property type="match status" value="1"/>
</dbReference>
<keyword evidence="2" id="KW-0396">Initiation factor</keyword>
<gene>
    <name evidence="7" type="ORF">HHK36_000815</name>
</gene>
<dbReference type="GO" id="GO:0003729">
    <property type="term" value="F:mRNA binding"/>
    <property type="evidence" value="ECO:0007669"/>
    <property type="project" value="TreeGrafter"/>
</dbReference>
<dbReference type="EMBL" id="JABCRI010000001">
    <property type="protein sequence ID" value="KAF8412843.1"/>
    <property type="molecule type" value="Genomic_DNA"/>
</dbReference>
<feature type="region of interest" description="Disordered" evidence="4">
    <location>
        <begin position="642"/>
        <end position="790"/>
    </location>
</feature>
<feature type="compositionally biased region" description="Basic and acidic residues" evidence="4">
    <location>
        <begin position="663"/>
        <end position="677"/>
    </location>
</feature>
<evidence type="ECO:0000313" key="8">
    <source>
        <dbReference type="Proteomes" id="UP000655225"/>
    </source>
</evidence>
<evidence type="ECO:0000256" key="4">
    <source>
        <dbReference type="SAM" id="MobiDB-lite"/>
    </source>
</evidence>
<keyword evidence="8" id="KW-1185">Reference proteome</keyword>
<evidence type="ECO:0000313" key="7">
    <source>
        <dbReference type="EMBL" id="KAF8412843.1"/>
    </source>
</evidence>
<feature type="region of interest" description="Disordered" evidence="4">
    <location>
        <begin position="992"/>
        <end position="1030"/>
    </location>
</feature>
<evidence type="ECO:0000256" key="3">
    <source>
        <dbReference type="ARBA" id="ARBA00022917"/>
    </source>
</evidence>
<organism evidence="7 8">
    <name type="scientific">Tetracentron sinense</name>
    <name type="common">Spur-leaf</name>
    <dbReference type="NCBI Taxonomy" id="13715"/>
    <lineage>
        <taxon>Eukaryota</taxon>
        <taxon>Viridiplantae</taxon>
        <taxon>Streptophyta</taxon>
        <taxon>Embryophyta</taxon>
        <taxon>Tracheophyta</taxon>
        <taxon>Spermatophyta</taxon>
        <taxon>Magnoliopsida</taxon>
        <taxon>Trochodendrales</taxon>
        <taxon>Trochodendraceae</taxon>
        <taxon>Tetracentron</taxon>
    </lineage>
</organism>
<dbReference type="GO" id="GO:0016281">
    <property type="term" value="C:eukaryotic translation initiation factor 4F complex"/>
    <property type="evidence" value="ECO:0007669"/>
    <property type="project" value="TreeGrafter"/>
</dbReference>
<feature type="compositionally biased region" description="Polar residues" evidence="4">
    <location>
        <begin position="689"/>
        <end position="703"/>
    </location>
</feature>
<feature type="transmembrane region" description="Helical" evidence="5">
    <location>
        <begin position="1809"/>
        <end position="1842"/>
    </location>
</feature>
<keyword evidence="5" id="KW-0812">Transmembrane</keyword>
<dbReference type="OrthoDB" id="514777at2759"/>
<feature type="region of interest" description="Disordered" evidence="4">
    <location>
        <begin position="563"/>
        <end position="587"/>
    </location>
</feature>
<sequence>MSNNRSRAEKNEAHFRKPARSGSSSQQRSFSGSSGKKGGGGTAPPPSSSINSSSSLTTNRSFKGSNAQGGQSRVIATSGNSVSAAARGHDGPCEQSSLSGASDAPVSGDSVRPNVASTQRSTPAVPRPPSSQSATGASDLMAPTTPAKVLVLMAMDITSSFNLLILFSILLASVVVYVVHWRLGDVSVAFPLQFGTISPSFMNGMQIPARTSSAPPNLDEQKRDQARHDSLRAVPTFPIPSVPKQQQPKKDVGVVNKSNTGEPHYLVQVKRDVHAQIPAVPDAIQSQRSFVRPNIGMSMPMPQVPVQFGGPNRQIQSQGMTATSRQMSVLLVGGNTAQLPPQVFASNLQSHSLQPQGMIHQGQNMSFPPQMGHQLVPQLGKLGFGIPPQVAQQVGNFGVPRKVVKITHPETHEELTALYLDGGSLGLRLHPNVPLQSQPISSFTPDHQINSYSSMQTNSFNPTSIIFQSPTSHPLTNMQMTPSSPASRFNYQVNQAPQTASSMNPSSFNPFSVTMSGAPMHSIAETSILHCAPDAHTVAASFAPSPSVQLRVKPASGSLEEKIRHSVSVNSHVNKGESPKLLGPPGEALSFHPQRVSVSLSENSLQLSKPGPEPSTSIPLSVKAKYSAASSSAISFERLLPSTSSSAPDVPAEESTPVLTNTESRRETVRKSDSIKDHQKKPGGKDLQHSQPQHQADASDTAGSSNSSLLKSSGEVAKYPKHMQAPPSKVVGSTASLSSWPSQGLESGSSLKDGNSETVENKAIPTPSETRDSVLESTEEPLTDICGGVPGPSETVAGSFQIGVGSICEPSNSSGIGTVSDNLDAVHNAKGNECTLQEVQLKQETMGSAERGKPELPEGPTHDSNDFEINDGPASSESVEVGKQTEWGSNLKETSVGNGLGFVETKQEHNEEAMGCNAEVDTMIDNCIRSTTSLDSDDAEINLSIFVSSPASCEDKTSTLDATTSRSEGTGCQEVLFTETSVSQSALVPTSFYSDTTSKPEGKGAKNNSAGSVSIPVSGSKDKSILEPKKAKISNLRGHKKRREILQKADAAGTNTDLYMAYKHPEEKQETTISLESKYSTSSIDVKQVPADATAKNVVASEEDGQDKDEPDDWEDAAEISSPKLKILDIGEQIQGGLVDHDEDVNGVLGKKYSRDFLLTVSKQCTHLPADFEITSDIAKALVAKVDRDSYPSSGRIIDRLTGVSQPDRQGSGMVDDDKWSKLPGTSGWDPRLEIGLGGTAVDFRPSQGGNHGFLRNPRGQIPGQHVGGILPGPMQSPVSHGGIQRNGPDADRWQKGLIPSPHAPLQVMHKAEKKYEVRKVSDKEETKQRQLKAILNKLTPQNFEKLFEQVKEVKIDNAVTLTGVISQIFDKALMEPTFCEMYANFCYHLAGELPDLCVDNEKITFKRLLLNKCQEEFERGAREQAEANRVEEEGEIKCSEVEREEKKTQARRRMLGNIRLIGELYKKKMLTERIMHKCIQKLLGQDLSPDEEDIEALCKLMSTIGEMIDHPKAKEHMDAYFDKMTKFSNNMKLSARVRFMLKDSIDLRKNKWQQRRKIDGPKKIEEVHRDAAQERQQASRLARGSGIISSARRGQPIDYGSRESTMLSSPNAQMGGFRGLPPHVRGYGAQDVRLEERNRYESRVLSVPLPQRPIDDNPITLGPQGGLGRGMSMRGQSLVSSVPLADISPSSGDSRILTAGPNGYSSVSEGAPYNSYNSREEFRPRYITERFTGPFANDHSNSQERNMHIENRDLRNADCSFKRSFATSPATRLQGSSVVRQNVPSEKLWPEELLREKSIAAIREFYRYLLLSCMFWIVLSITNLLISTVIFTIHFCLHGILSSWFLPMKKYDHSVIF</sequence>
<feature type="compositionally biased region" description="Basic and acidic residues" evidence="4">
    <location>
        <begin position="1020"/>
        <end position="1030"/>
    </location>
</feature>
<keyword evidence="5" id="KW-1133">Transmembrane helix</keyword>
<feature type="compositionally biased region" description="Low complexity" evidence="4">
    <location>
        <begin position="704"/>
        <end position="713"/>
    </location>
</feature>
<proteinExistence type="inferred from homology"/>
<comment type="caution">
    <text evidence="7">The sequence shown here is derived from an EMBL/GenBank/DDBJ whole genome shotgun (WGS) entry which is preliminary data.</text>
</comment>
<dbReference type="SUPFAM" id="SSF48371">
    <property type="entry name" value="ARM repeat"/>
    <property type="match status" value="1"/>
</dbReference>
<feature type="region of interest" description="Disordered" evidence="4">
    <location>
        <begin position="845"/>
        <end position="884"/>
    </location>
</feature>
<feature type="compositionally biased region" description="Basic and acidic residues" evidence="4">
    <location>
        <begin position="1"/>
        <end position="15"/>
    </location>
</feature>
<evidence type="ECO:0000256" key="5">
    <source>
        <dbReference type="SAM" id="Phobius"/>
    </source>
</evidence>
<evidence type="ECO:0000259" key="6">
    <source>
        <dbReference type="SMART" id="SM00543"/>
    </source>
</evidence>
<feature type="compositionally biased region" description="Polar residues" evidence="4">
    <location>
        <begin position="56"/>
        <end position="83"/>
    </location>
</feature>
<feature type="domain" description="MIF4G" evidence="6">
    <location>
        <begin position="1329"/>
        <end position="1552"/>
    </location>
</feature>
<dbReference type="GO" id="GO:0003743">
    <property type="term" value="F:translation initiation factor activity"/>
    <property type="evidence" value="ECO:0007669"/>
    <property type="project" value="UniProtKB-KW"/>
</dbReference>
<evidence type="ECO:0000256" key="2">
    <source>
        <dbReference type="ARBA" id="ARBA00022540"/>
    </source>
</evidence>
<feature type="compositionally biased region" description="Polar residues" evidence="4">
    <location>
        <begin position="1006"/>
        <end position="1017"/>
    </location>
</feature>
<evidence type="ECO:0000256" key="1">
    <source>
        <dbReference type="ARBA" id="ARBA00005775"/>
    </source>
</evidence>
<feature type="region of interest" description="Disordered" evidence="4">
    <location>
        <begin position="1"/>
        <end position="140"/>
    </location>
</feature>